<dbReference type="GO" id="GO:0004190">
    <property type="term" value="F:aspartic-type endopeptidase activity"/>
    <property type="evidence" value="ECO:0007669"/>
    <property type="project" value="InterPro"/>
</dbReference>
<organism evidence="6 7">
    <name type="scientific">[Candida] arabinofermentans NRRL YB-2248</name>
    <dbReference type="NCBI Taxonomy" id="983967"/>
    <lineage>
        <taxon>Eukaryota</taxon>
        <taxon>Fungi</taxon>
        <taxon>Dikarya</taxon>
        <taxon>Ascomycota</taxon>
        <taxon>Saccharomycotina</taxon>
        <taxon>Pichiomycetes</taxon>
        <taxon>Pichiales</taxon>
        <taxon>Pichiaceae</taxon>
        <taxon>Ogataea</taxon>
        <taxon>Ogataea/Candida clade</taxon>
    </lineage>
</organism>
<protein>
    <recommendedName>
        <fullName evidence="5">Peptidase A1 domain-containing protein</fullName>
    </recommendedName>
</protein>
<feature type="region of interest" description="Disordered" evidence="3">
    <location>
        <begin position="471"/>
        <end position="515"/>
    </location>
</feature>
<feature type="domain" description="Peptidase A1" evidence="5">
    <location>
        <begin position="57"/>
        <end position="462"/>
    </location>
</feature>
<dbReference type="GO" id="GO:0006508">
    <property type="term" value="P:proteolysis"/>
    <property type="evidence" value="ECO:0007669"/>
    <property type="project" value="InterPro"/>
</dbReference>
<name>A0A1E4T2J8_9ASCO</name>
<dbReference type="PANTHER" id="PTHR47965:SF105">
    <property type="entry name" value="ASPARTIC PROTEINASE YAPSIN-7"/>
    <property type="match status" value="1"/>
</dbReference>
<feature type="signal peptide" evidence="4">
    <location>
        <begin position="1"/>
        <end position="18"/>
    </location>
</feature>
<dbReference type="PANTHER" id="PTHR47965">
    <property type="entry name" value="ASPARTYL PROTEASE-RELATED"/>
    <property type="match status" value="1"/>
</dbReference>
<dbReference type="Pfam" id="PF00026">
    <property type="entry name" value="Asp"/>
    <property type="match status" value="1"/>
</dbReference>
<feature type="compositionally biased region" description="Low complexity" evidence="3">
    <location>
        <begin position="474"/>
        <end position="489"/>
    </location>
</feature>
<proteinExistence type="inferred from homology"/>
<gene>
    <name evidence="6" type="ORF">CANARDRAFT_28046</name>
</gene>
<keyword evidence="7" id="KW-1185">Reference proteome</keyword>
<dbReference type="PROSITE" id="PS51767">
    <property type="entry name" value="PEPTIDASE_A1"/>
    <property type="match status" value="1"/>
</dbReference>
<dbReference type="GO" id="GO:0031505">
    <property type="term" value="P:fungal-type cell wall organization"/>
    <property type="evidence" value="ECO:0007669"/>
    <property type="project" value="TreeGrafter"/>
</dbReference>
<dbReference type="Proteomes" id="UP000094801">
    <property type="component" value="Unassembled WGS sequence"/>
</dbReference>
<accession>A0A1E4T2J8</accession>
<evidence type="ECO:0000259" key="5">
    <source>
        <dbReference type="PROSITE" id="PS51767"/>
    </source>
</evidence>
<dbReference type="SUPFAM" id="SSF50630">
    <property type="entry name" value="Acid proteases"/>
    <property type="match status" value="1"/>
</dbReference>
<dbReference type="Gene3D" id="2.40.70.10">
    <property type="entry name" value="Acid Proteases"/>
    <property type="match status" value="2"/>
</dbReference>
<dbReference type="InterPro" id="IPR001461">
    <property type="entry name" value="Aspartic_peptidase_A1"/>
</dbReference>
<evidence type="ECO:0000256" key="3">
    <source>
        <dbReference type="SAM" id="MobiDB-lite"/>
    </source>
</evidence>
<evidence type="ECO:0000313" key="6">
    <source>
        <dbReference type="EMBL" id="ODV85990.1"/>
    </source>
</evidence>
<keyword evidence="2" id="KW-1015">Disulfide bond</keyword>
<reference evidence="7" key="1">
    <citation type="submission" date="2016-04" db="EMBL/GenBank/DDBJ databases">
        <title>Comparative genomics of biotechnologically important yeasts.</title>
        <authorList>
            <consortium name="DOE Joint Genome Institute"/>
            <person name="Riley R."/>
            <person name="Haridas S."/>
            <person name="Wolfe K.H."/>
            <person name="Lopes M.R."/>
            <person name="Hittinger C.T."/>
            <person name="Goker M."/>
            <person name="Salamov A."/>
            <person name="Wisecaver J."/>
            <person name="Long T.M."/>
            <person name="Aerts A.L."/>
            <person name="Barry K."/>
            <person name="Choi C."/>
            <person name="Clum A."/>
            <person name="Coughlan A.Y."/>
            <person name="Deshpande S."/>
            <person name="Douglass A.P."/>
            <person name="Hanson S.J."/>
            <person name="Klenk H.-P."/>
            <person name="Labutti K."/>
            <person name="Lapidus A."/>
            <person name="Lindquist E."/>
            <person name="Lipzen A."/>
            <person name="Meier-Kolthoff J.P."/>
            <person name="Ohm R.A."/>
            <person name="Otillar R.P."/>
            <person name="Pangilinan J."/>
            <person name="Peng Y."/>
            <person name="Rokas A."/>
            <person name="Rosa C.A."/>
            <person name="Scheuner C."/>
            <person name="Sibirny A.A."/>
            <person name="Slot J.C."/>
            <person name="Stielow J.B."/>
            <person name="Sun H."/>
            <person name="Kurtzman C.P."/>
            <person name="Blackwell M."/>
            <person name="Grigoriev I.V."/>
            <person name="Jeffries T.W."/>
        </authorList>
    </citation>
    <scope>NUCLEOTIDE SEQUENCE [LARGE SCALE GENOMIC DNA]</scope>
    <source>
        <strain evidence="7">NRRL YB-2248</strain>
    </source>
</reference>
<comment type="similarity">
    <text evidence="1">Belongs to the peptidase A1 family.</text>
</comment>
<dbReference type="AlphaFoldDB" id="A0A1E4T2J8"/>
<feature type="compositionally biased region" description="Low complexity" evidence="3">
    <location>
        <begin position="502"/>
        <end position="515"/>
    </location>
</feature>
<sequence>MILWSIIPFLFSLTVINANDSNHTTTSTSSTTSSSSLYTTTDSLPTLYLTNRENKVYDYQLTVGDPNVTMKLRLDVQNNFCWLPAVDGFTTCATTTTAATTTSSSSGGSDISSVSSSSASTASTAGSLSDACASQGIYDIYNSSTGYFWSFSDGDEKTNRLSATPIFSIFANYIYIAGYYAIDDFQFPVSYENDTNTNIFVDTMMFINTNDSNVGTGGLGVGLVSDNGLSSNFISYMVQDELISTNSYSLALINNDSEYAELILGGINKSKYTGDFTLFDFIPVLDESMSIISENGGYSNDYPSIPISGLGVTSNSSGSSVKFSESYNDQLTTDSGTYPKPAMLDSRTFYNYIPYSTLIEIAVELNAYYAESVERWIVDCSIANAGTLDIYFGNETIHIPIGELIYPATSANGTNLTFKDGDNACFLAFLPDYQIGYSVLGTPFLRSVYLAVDNENRQLAIAALAMHASPPPIKSSSSSSSSSSTTTSKTKTKTKTNDKQVTSKTSTTTSTSSTHSLYPITSGTIPFAKSNNLTNYGQLTLTIPSSINATATIENSSIAFISNGEVLIGTEVPMRTSNSLQSSMSASGSYSSSSSGGANANAFGNVTDGVLDLFGMSWVFACLIVFLNWL</sequence>
<evidence type="ECO:0000256" key="4">
    <source>
        <dbReference type="SAM" id="SignalP"/>
    </source>
</evidence>
<dbReference type="InterPro" id="IPR033121">
    <property type="entry name" value="PEPTIDASE_A1"/>
</dbReference>
<dbReference type="InterPro" id="IPR021109">
    <property type="entry name" value="Peptidase_aspartic_dom_sf"/>
</dbReference>
<feature type="chain" id="PRO_5009163041" description="Peptidase A1 domain-containing protein" evidence="4">
    <location>
        <begin position="19"/>
        <end position="630"/>
    </location>
</feature>
<evidence type="ECO:0000256" key="1">
    <source>
        <dbReference type="ARBA" id="ARBA00007447"/>
    </source>
</evidence>
<evidence type="ECO:0000313" key="7">
    <source>
        <dbReference type="Proteomes" id="UP000094801"/>
    </source>
</evidence>
<dbReference type="STRING" id="983967.A0A1E4T2J8"/>
<dbReference type="OrthoDB" id="771136at2759"/>
<dbReference type="GO" id="GO:0009277">
    <property type="term" value="C:fungal-type cell wall"/>
    <property type="evidence" value="ECO:0007669"/>
    <property type="project" value="TreeGrafter"/>
</dbReference>
<dbReference type="EMBL" id="KV453851">
    <property type="protein sequence ID" value="ODV85990.1"/>
    <property type="molecule type" value="Genomic_DNA"/>
</dbReference>
<evidence type="ECO:0000256" key="2">
    <source>
        <dbReference type="ARBA" id="ARBA00023157"/>
    </source>
</evidence>
<keyword evidence="4" id="KW-0732">Signal</keyword>
<dbReference type="GO" id="GO:0005576">
    <property type="term" value="C:extracellular region"/>
    <property type="evidence" value="ECO:0007669"/>
    <property type="project" value="TreeGrafter"/>
</dbReference>